<gene>
    <name evidence="10" type="ORF">MCOR_16898</name>
</gene>
<dbReference type="SFLD" id="SFLDS00019">
    <property type="entry name" value="Glutathione_Transferase_(cytos"/>
    <property type="match status" value="1"/>
</dbReference>
<dbReference type="InterPro" id="IPR040079">
    <property type="entry name" value="Glutathione_S-Trfase"/>
</dbReference>
<dbReference type="Pfam" id="PF10568">
    <property type="entry name" value="Tom37"/>
    <property type="match status" value="1"/>
</dbReference>
<keyword evidence="7" id="KW-0472">Membrane</keyword>
<evidence type="ECO:0000313" key="11">
    <source>
        <dbReference type="Proteomes" id="UP000507470"/>
    </source>
</evidence>
<keyword evidence="11" id="KW-1185">Reference proteome</keyword>
<keyword evidence="4" id="KW-1000">Mitochondrion outer membrane</keyword>
<dbReference type="SFLD" id="SFLDG01180">
    <property type="entry name" value="SUF1"/>
    <property type="match status" value="1"/>
</dbReference>
<dbReference type="GO" id="GO:0015031">
    <property type="term" value="P:protein transport"/>
    <property type="evidence" value="ECO:0007669"/>
    <property type="project" value="UniProtKB-KW"/>
</dbReference>
<evidence type="ECO:0000259" key="9">
    <source>
        <dbReference type="Pfam" id="PF17171"/>
    </source>
</evidence>
<feature type="domain" description="Metaxin glutathione S-transferase" evidence="9">
    <location>
        <begin position="188"/>
        <end position="250"/>
    </location>
</feature>
<dbReference type="InterPro" id="IPR033468">
    <property type="entry name" value="Metaxin_GST"/>
</dbReference>
<name>A0A6J8BCF2_MYTCO</name>
<dbReference type="InterPro" id="IPR050931">
    <property type="entry name" value="Mito_Protein_Transport_Metaxin"/>
</dbReference>
<keyword evidence="5" id="KW-0653">Protein transport</keyword>
<evidence type="ECO:0000256" key="6">
    <source>
        <dbReference type="ARBA" id="ARBA00023128"/>
    </source>
</evidence>
<keyword evidence="3" id="KW-0813">Transport</keyword>
<dbReference type="Pfam" id="PF17171">
    <property type="entry name" value="GST_C_6"/>
    <property type="match status" value="1"/>
</dbReference>
<dbReference type="CDD" id="cd03211">
    <property type="entry name" value="GST_C_Metaxin2"/>
    <property type="match status" value="1"/>
</dbReference>
<feature type="domain" description="Mitochondrial outer membrane transport complex Sam37/metaxin N-terminal" evidence="8">
    <location>
        <begin position="42"/>
        <end position="163"/>
    </location>
</feature>
<evidence type="ECO:0000256" key="7">
    <source>
        <dbReference type="ARBA" id="ARBA00023136"/>
    </source>
</evidence>
<evidence type="ECO:0000256" key="3">
    <source>
        <dbReference type="ARBA" id="ARBA00022448"/>
    </source>
</evidence>
<comment type="subcellular location">
    <subcellularLocation>
        <location evidence="1">Mitochondrion outer membrane</location>
    </subcellularLocation>
</comment>
<evidence type="ECO:0000256" key="2">
    <source>
        <dbReference type="ARBA" id="ARBA00009170"/>
    </source>
</evidence>
<evidence type="ECO:0000256" key="4">
    <source>
        <dbReference type="ARBA" id="ARBA00022787"/>
    </source>
</evidence>
<dbReference type="PANTHER" id="PTHR12289:SF38">
    <property type="entry name" value="METAXIN-2"/>
    <property type="match status" value="1"/>
</dbReference>
<dbReference type="InterPro" id="IPR036282">
    <property type="entry name" value="Glutathione-S-Trfase_C_sf"/>
</dbReference>
<dbReference type="AlphaFoldDB" id="A0A6J8BCF2"/>
<dbReference type="PANTHER" id="PTHR12289">
    <property type="entry name" value="METAXIN RELATED"/>
    <property type="match status" value="1"/>
</dbReference>
<sequence>MASLVGEVMHLNIGPTEKWPSDVAFFQPYQVEQVTLPDYSNCLAVRTFLNMSGLKFDLQLKTNAEEMSPSGRVPFLKIGAFLIAEFDTIVANVNMRGLSISAHLDETERSEMTAYITMVHTVLYNAELYLSWIDKDIFSSTTRPRYGSVHPWPLSWVLPWKRQMEVKARLNACGWINKTEENVHDEIRACLQALSDRLDTNIYFFGEKPTELDALVFGHLYNLITFQLPDSRLTDIIKKYKNLADLCTRIEGKYYRDIKEN</sequence>
<evidence type="ECO:0000313" key="10">
    <source>
        <dbReference type="EMBL" id="CAC5380980.1"/>
    </source>
</evidence>
<evidence type="ECO:0000259" key="8">
    <source>
        <dbReference type="Pfam" id="PF10568"/>
    </source>
</evidence>
<dbReference type="InterPro" id="IPR019564">
    <property type="entry name" value="Sam37/metaxin_N"/>
</dbReference>
<dbReference type="GO" id="GO:0001401">
    <property type="term" value="C:SAM complex"/>
    <property type="evidence" value="ECO:0007669"/>
    <property type="project" value="InterPro"/>
</dbReference>
<dbReference type="Proteomes" id="UP000507470">
    <property type="component" value="Unassembled WGS sequence"/>
</dbReference>
<dbReference type="OrthoDB" id="198787at2759"/>
<comment type="similarity">
    <text evidence="2">Belongs to the metaxin family.</text>
</comment>
<dbReference type="EMBL" id="CACVKT020002956">
    <property type="protein sequence ID" value="CAC5380980.1"/>
    <property type="molecule type" value="Genomic_DNA"/>
</dbReference>
<proteinExistence type="inferred from homology"/>
<dbReference type="SUPFAM" id="SSF47616">
    <property type="entry name" value="GST C-terminal domain-like"/>
    <property type="match status" value="1"/>
</dbReference>
<organism evidence="10 11">
    <name type="scientific">Mytilus coruscus</name>
    <name type="common">Sea mussel</name>
    <dbReference type="NCBI Taxonomy" id="42192"/>
    <lineage>
        <taxon>Eukaryota</taxon>
        <taxon>Metazoa</taxon>
        <taxon>Spiralia</taxon>
        <taxon>Lophotrochozoa</taxon>
        <taxon>Mollusca</taxon>
        <taxon>Bivalvia</taxon>
        <taxon>Autobranchia</taxon>
        <taxon>Pteriomorphia</taxon>
        <taxon>Mytilida</taxon>
        <taxon>Mytiloidea</taxon>
        <taxon>Mytilidae</taxon>
        <taxon>Mytilinae</taxon>
        <taxon>Mytilus</taxon>
    </lineage>
</organism>
<reference evidence="10 11" key="1">
    <citation type="submission" date="2020-06" db="EMBL/GenBank/DDBJ databases">
        <authorList>
            <person name="Li R."/>
            <person name="Bekaert M."/>
        </authorList>
    </citation>
    <scope>NUCLEOTIDE SEQUENCE [LARGE SCALE GENOMIC DNA]</scope>
    <source>
        <strain evidence="11">wild</strain>
    </source>
</reference>
<evidence type="ECO:0000256" key="1">
    <source>
        <dbReference type="ARBA" id="ARBA00004294"/>
    </source>
</evidence>
<protein>
    <submittedName>
        <fullName evidence="10">MTX</fullName>
    </submittedName>
</protein>
<dbReference type="Gene3D" id="1.20.1050.10">
    <property type="match status" value="1"/>
</dbReference>
<keyword evidence="6" id="KW-0496">Mitochondrion</keyword>
<accession>A0A6J8BCF2</accession>
<dbReference type="GO" id="GO:0007005">
    <property type="term" value="P:mitochondrion organization"/>
    <property type="evidence" value="ECO:0007669"/>
    <property type="project" value="TreeGrafter"/>
</dbReference>
<evidence type="ECO:0000256" key="5">
    <source>
        <dbReference type="ARBA" id="ARBA00022927"/>
    </source>
</evidence>